<reference evidence="2 3" key="1">
    <citation type="journal article" date="2003" name="DNA Res.">
        <title>Complete genome structure of Gloeobacter violaceus PCC 7421, a cyanobacterium that lacks thylakoids.</title>
        <authorList>
            <person name="Nakamura Y."/>
            <person name="Kaneko T."/>
            <person name="Sato S."/>
            <person name="Mimuro M."/>
            <person name="Miyashita H."/>
            <person name="Tsuchiya T."/>
            <person name="Sasamoto S."/>
            <person name="Watanabe A."/>
            <person name="Kawashima K."/>
            <person name="Kishida Y."/>
            <person name="Kiyokawa C."/>
            <person name="Kohara M."/>
            <person name="Matsumoto M."/>
            <person name="Matsuno A."/>
            <person name="Nakazaki N."/>
            <person name="Shimpo S."/>
            <person name="Takeuchi C."/>
            <person name="Yamada M."/>
            <person name="Tabata S."/>
        </authorList>
    </citation>
    <scope>NUCLEOTIDE SEQUENCE [LARGE SCALE GENOMIC DNA]</scope>
    <source>
        <strain evidence="3">ATCC 29082 / PCC 7421</strain>
    </source>
</reference>
<evidence type="ECO:0000256" key="1">
    <source>
        <dbReference type="SAM" id="MobiDB-lite"/>
    </source>
</evidence>
<gene>
    <name evidence="2" type="ordered locus">glr2065</name>
</gene>
<feature type="compositionally biased region" description="Basic residues" evidence="1">
    <location>
        <begin position="26"/>
        <end position="38"/>
    </location>
</feature>
<dbReference type="AlphaFoldDB" id="Q7NIW7"/>
<dbReference type="HOGENOM" id="CLU_2273384_0_0_3"/>
<dbReference type="InParanoid" id="Q7NIW7"/>
<sequence length="102" mass="11380">MQKPPANGPGAIRSKEFLGPGDAAPRKKQNQTGHRHQRPGPGTGTEAVEKQTGNSQHNTKAEELTRLARGWEKFTGRMLRRLYRSPLINAIGKRCEHETLEL</sequence>
<dbReference type="KEGG" id="gvi:glr2065"/>
<accession>Q7NIW7</accession>
<evidence type="ECO:0000313" key="2">
    <source>
        <dbReference type="EMBL" id="BAC90006.1"/>
    </source>
</evidence>
<feature type="region of interest" description="Disordered" evidence="1">
    <location>
        <begin position="1"/>
        <end position="63"/>
    </location>
</feature>
<proteinExistence type="predicted"/>
<dbReference type="Proteomes" id="UP000000557">
    <property type="component" value="Chromosome"/>
</dbReference>
<dbReference type="EMBL" id="BA000045">
    <property type="protein sequence ID" value="BAC90006.1"/>
    <property type="molecule type" value="Genomic_DNA"/>
</dbReference>
<name>Q7NIW7_GLOVI</name>
<keyword evidence="3" id="KW-1185">Reference proteome</keyword>
<dbReference type="EnsemblBacteria" id="BAC90006">
    <property type="protein sequence ID" value="BAC90006"/>
    <property type="gene ID" value="BAC90006"/>
</dbReference>
<reference evidence="2 3" key="2">
    <citation type="journal article" date="2003" name="DNA Res.">
        <title>Complete genome structure of Gloeobacter violaceus PCC 7421, a cyanobacterium that lacks thylakoids (supplement).</title>
        <authorList>
            <person name="Nakamura Y."/>
            <person name="Kaneko T."/>
            <person name="Sato S."/>
            <person name="Mimuro M."/>
            <person name="Miyashita H."/>
            <person name="Tsuchiya T."/>
            <person name="Sasamoto S."/>
            <person name="Watanabe A."/>
            <person name="Kawashima K."/>
            <person name="Kishida Y."/>
            <person name="Kiyokawa C."/>
            <person name="Kohara M."/>
            <person name="Matsumoto M."/>
            <person name="Matsuno A."/>
            <person name="Nakazaki N."/>
            <person name="Shimpo S."/>
            <person name="Takeuchi C."/>
            <person name="Yamada M."/>
            <person name="Tabata S."/>
        </authorList>
    </citation>
    <scope>NUCLEOTIDE SEQUENCE [LARGE SCALE GENOMIC DNA]</scope>
    <source>
        <strain evidence="3">ATCC 29082 / PCC 7421</strain>
    </source>
</reference>
<protein>
    <submittedName>
        <fullName evidence="2">Glr2065 protein</fullName>
    </submittedName>
</protein>
<evidence type="ECO:0000313" key="3">
    <source>
        <dbReference type="Proteomes" id="UP000000557"/>
    </source>
</evidence>
<organism evidence="2 3">
    <name type="scientific">Gloeobacter violaceus (strain ATCC 29082 / PCC 7421)</name>
    <dbReference type="NCBI Taxonomy" id="251221"/>
    <lineage>
        <taxon>Bacteria</taxon>
        <taxon>Bacillati</taxon>
        <taxon>Cyanobacteriota</taxon>
        <taxon>Cyanophyceae</taxon>
        <taxon>Gloeobacterales</taxon>
        <taxon>Gloeobacteraceae</taxon>
        <taxon>Gloeobacter</taxon>
    </lineage>
</organism>